<accession>A0ABU3GVP2</accession>
<dbReference type="GO" id="GO:0016301">
    <property type="term" value="F:kinase activity"/>
    <property type="evidence" value="ECO:0007669"/>
    <property type="project" value="UniProtKB-KW"/>
</dbReference>
<keyword evidence="1" id="KW-0808">Transferase</keyword>
<dbReference type="EMBL" id="JAVLVU010000001">
    <property type="protein sequence ID" value="MDT3403848.1"/>
    <property type="molecule type" value="Genomic_DNA"/>
</dbReference>
<dbReference type="RefSeq" id="WP_311951193.1">
    <property type="nucleotide sequence ID" value="NZ_JAVLVU010000001.1"/>
</dbReference>
<comment type="caution">
    <text evidence="1">The sequence shown here is derived from an EMBL/GenBank/DDBJ whole genome shotgun (WGS) entry which is preliminary data.</text>
</comment>
<name>A0ABU3GVP2_9SPHI</name>
<gene>
    <name evidence="1" type="ORF">QE417_002920</name>
</gene>
<evidence type="ECO:0000313" key="2">
    <source>
        <dbReference type="Proteomes" id="UP001258315"/>
    </source>
</evidence>
<dbReference type="Proteomes" id="UP001258315">
    <property type="component" value="Unassembled WGS sequence"/>
</dbReference>
<keyword evidence="1" id="KW-0418">Kinase</keyword>
<organism evidence="1 2">
    <name type="scientific">Mucilaginibacter terrae</name>
    <dbReference type="NCBI Taxonomy" id="1955052"/>
    <lineage>
        <taxon>Bacteria</taxon>
        <taxon>Pseudomonadati</taxon>
        <taxon>Bacteroidota</taxon>
        <taxon>Sphingobacteriia</taxon>
        <taxon>Sphingobacteriales</taxon>
        <taxon>Sphingobacteriaceae</taxon>
        <taxon>Mucilaginibacter</taxon>
    </lineage>
</organism>
<evidence type="ECO:0000313" key="1">
    <source>
        <dbReference type="EMBL" id="MDT3403848.1"/>
    </source>
</evidence>
<proteinExistence type="predicted"/>
<reference evidence="2" key="1">
    <citation type="submission" date="2023-07" db="EMBL/GenBank/DDBJ databases">
        <title>Functional and genomic diversity of the sorghum phyllosphere microbiome.</title>
        <authorList>
            <person name="Shade A."/>
        </authorList>
    </citation>
    <scope>NUCLEOTIDE SEQUENCE [LARGE SCALE GENOMIC DNA]</scope>
    <source>
        <strain evidence="2">SORGH_AS_0422</strain>
    </source>
</reference>
<protein>
    <submittedName>
        <fullName evidence="1">Cytidylate kinase</fullName>
    </submittedName>
</protein>
<keyword evidence="2" id="KW-1185">Reference proteome</keyword>
<sequence length="169" mass="19467">MELAQFLVLKQQYKPNKTEVLFIADGMPVNERYFYLKNSNIYRAVKTAYSQVFGEFKTDDEFLEFFKEMGCYFDSLTNEPIKHMPPAEQRKARQQGVESLAHRIAEMQPRLIIISLKVIEKFAREAINLSGVDMVEHIAVTPFPVKSMVNVNNCINGVVAALRTVEWDV</sequence>